<reference evidence="1" key="1">
    <citation type="journal article" date="2020" name="Stud. Mycol.">
        <title>101 Dothideomycetes genomes: a test case for predicting lifestyles and emergence of pathogens.</title>
        <authorList>
            <person name="Haridas S."/>
            <person name="Albert R."/>
            <person name="Binder M."/>
            <person name="Bloem J."/>
            <person name="Labutti K."/>
            <person name="Salamov A."/>
            <person name="Andreopoulos B."/>
            <person name="Baker S."/>
            <person name="Barry K."/>
            <person name="Bills G."/>
            <person name="Bluhm B."/>
            <person name="Cannon C."/>
            <person name="Castanera R."/>
            <person name="Culley D."/>
            <person name="Daum C."/>
            <person name="Ezra D."/>
            <person name="Gonzalez J."/>
            <person name="Henrissat B."/>
            <person name="Kuo A."/>
            <person name="Liang C."/>
            <person name="Lipzen A."/>
            <person name="Lutzoni F."/>
            <person name="Magnuson J."/>
            <person name="Mondo S."/>
            <person name="Nolan M."/>
            <person name="Ohm R."/>
            <person name="Pangilinan J."/>
            <person name="Park H.-J."/>
            <person name="Ramirez L."/>
            <person name="Alfaro M."/>
            <person name="Sun H."/>
            <person name="Tritt A."/>
            <person name="Yoshinaga Y."/>
            <person name="Zwiers L.-H."/>
            <person name="Turgeon B."/>
            <person name="Goodwin S."/>
            <person name="Spatafora J."/>
            <person name="Crous P."/>
            <person name="Grigoriev I."/>
        </authorList>
    </citation>
    <scope>NUCLEOTIDE SEQUENCE</scope>
    <source>
        <strain evidence="1">CBS 123094</strain>
    </source>
</reference>
<gene>
    <name evidence="1" type="ORF">P154DRAFT_574419</name>
</gene>
<dbReference type="Proteomes" id="UP000799779">
    <property type="component" value="Unassembled WGS sequence"/>
</dbReference>
<dbReference type="SUPFAM" id="SSF51735">
    <property type="entry name" value="NAD(P)-binding Rossmann-fold domains"/>
    <property type="match status" value="1"/>
</dbReference>
<keyword evidence="2" id="KW-1185">Reference proteome</keyword>
<dbReference type="PANTHER" id="PTHR43975:SF2">
    <property type="entry name" value="EG:BACR7A4.14 PROTEIN-RELATED"/>
    <property type="match status" value="1"/>
</dbReference>
<organism evidence="1 2">
    <name type="scientific">Amniculicola lignicola CBS 123094</name>
    <dbReference type="NCBI Taxonomy" id="1392246"/>
    <lineage>
        <taxon>Eukaryota</taxon>
        <taxon>Fungi</taxon>
        <taxon>Dikarya</taxon>
        <taxon>Ascomycota</taxon>
        <taxon>Pezizomycotina</taxon>
        <taxon>Dothideomycetes</taxon>
        <taxon>Pleosporomycetidae</taxon>
        <taxon>Pleosporales</taxon>
        <taxon>Amniculicolaceae</taxon>
        <taxon>Amniculicola</taxon>
    </lineage>
</organism>
<dbReference type="EMBL" id="ML977579">
    <property type="protein sequence ID" value="KAF2002105.1"/>
    <property type="molecule type" value="Genomic_DNA"/>
</dbReference>
<dbReference type="Pfam" id="PF00106">
    <property type="entry name" value="adh_short"/>
    <property type="match status" value="1"/>
</dbReference>
<evidence type="ECO:0000313" key="1">
    <source>
        <dbReference type="EMBL" id="KAF2002105.1"/>
    </source>
</evidence>
<dbReference type="OrthoDB" id="1933717at2759"/>
<accession>A0A6A5WSQ5</accession>
<dbReference type="PANTHER" id="PTHR43975">
    <property type="entry name" value="ZGC:101858"/>
    <property type="match status" value="1"/>
</dbReference>
<proteinExistence type="predicted"/>
<dbReference type="AlphaFoldDB" id="A0A6A5WSQ5"/>
<dbReference type="InterPro" id="IPR036291">
    <property type="entry name" value="NAD(P)-bd_dom_sf"/>
</dbReference>
<protein>
    <submittedName>
        <fullName evidence="1">NAD(P)-binding protein</fullName>
    </submittedName>
</protein>
<dbReference type="PRINTS" id="PR00081">
    <property type="entry name" value="GDHRDH"/>
</dbReference>
<dbReference type="Gene3D" id="3.40.50.720">
    <property type="entry name" value="NAD(P)-binding Rossmann-like Domain"/>
    <property type="match status" value="1"/>
</dbReference>
<name>A0A6A5WSQ5_9PLEO</name>
<sequence>MSEELGPDAFTKPFQLTKSMHRDVYPAVDPTNPSLSAAGKVVLITGAGGGLGHAIARAWSTAGAEGIVLVGRNIEKLEQTASILTAPTLVATGSVCSEADVEVIFAKAIEKFGKVDTVVNTASEGNHGTVAGSTALSAWWPDIETNLKGLYILLNRFITLTGGKGTFINLISLAVGLLRPGISSYGISKLAASRLGEFIDLEQPEIRYFSIHPGIVQAEDGRGIVIDHFTPFAKDKQMLTGGYTLYLQKPEADFMRGGLMSVNWDVEEMKEHEKEIVEGNLLKLAFLNGNLGPDGHPWSH</sequence>
<evidence type="ECO:0000313" key="2">
    <source>
        <dbReference type="Proteomes" id="UP000799779"/>
    </source>
</evidence>
<dbReference type="InterPro" id="IPR002347">
    <property type="entry name" value="SDR_fam"/>
</dbReference>
<dbReference type="CDD" id="cd05233">
    <property type="entry name" value="SDR_c"/>
    <property type="match status" value="1"/>
</dbReference>